<dbReference type="GO" id="GO:0003677">
    <property type="term" value="F:DNA binding"/>
    <property type="evidence" value="ECO:0007669"/>
    <property type="project" value="UniProtKB-UniRule"/>
</dbReference>
<dbReference type="EMBL" id="LBZW01000004">
    <property type="protein sequence ID" value="KKR79665.1"/>
    <property type="molecule type" value="Genomic_DNA"/>
</dbReference>
<evidence type="ECO:0000313" key="9">
    <source>
        <dbReference type="Proteomes" id="UP000034749"/>
    </source>
</evidence>
<feature type="domain" description="Tyr recombinase" evidence="6">
    <location>
        <begin position="115"/>
        <end position="298"/>
    </location>
</feature>
<dbReference type="Proteomes" id="UP000034749">
    <property type="component" value="Unassembled WGS sequence"/>
</dbReference>
<reference evidence="8 9" key="1">
    <citation type="journal article" date="2015" name="Nature">
        <title>rRNA introns, odd ribosomes, and small enigmatic genomes across a large radiation of phyla.</title>
        <authorList>
            <person name="Brown C.T."/>
            <person name="Hug L.A."/>
            <person name="Thomas B.C."/>
            <person name="Sharon I."/>
            <person name="Castelle C.J."/>
            <person name="Singh A."/>
            <person name="Wilkins M.J."/>
            <person name="Williams K.H."/>
            <person name="Banfield J.F."/>
        </authorList>
    </citation>
    <scope>NUCLEOTIDE SEQUENCE [LARGE SCALE GENOMIC DNA]</scope>
</reference>
<evidence type="ECO:0000259" key="7">
    <source>
        <dbReference type="PROSITE" id="PS51900"/>
    </source>
</evidence>
<dbReference type="InterPro" id="IPR050090">
    <property type="entry name" value="Tyrosine_recombinase_XerCD"/>
</dbReference>
<organism evidence="8 9">
    <name type="scientific">Candidatus Nomurabacteria bacterium GW2011_GWA2_40_9</name>
    <dbReference type="NCBI Taxonomy" id="1618734"/>
    <lineage>
        <taxon>Bacteria</taxon>
        <taxon>Candidatus Nomuraibacteriota</taxon>
    </lineage>
</organism>
<evidence type="ECO:0000256" key="5">
    <source>
        <dbReference type="PROSITE-ProRule" id="PRU01248"/>
    </source>
</evidence>
<gene>
    <name evidence="8" type="ORF">UU24_C0004G0003</name>
</gene>
<dbReference type="InterPro" id="IPR013762">
    <property type="entry name" value="Integrase-like_cat_sf"/>
</dbReference>
<dbReference type="Pfam" id="PF02899">
    <property type="entry name" value="Phage_int_SAM_1"/>
    <property type="match status" value="1"/>
</dbReference>
<dbReference type="InterPro" id="IPR002104">
    <property type="entry name" value="Integrase_catalytic"/>
</dbReference>
<dbReference type="PANTHER" id="PTHR30349">
    <property type="entry name" value="PHAGE INTEGRASE-RELATED"/>
    <property type="match status" value="1"/>
</dbReference>
<comment type="caution">
    <text evidence="8">The sequence shown here is derived from an EMBL/GenBank/DDBJ whole genome shotgun (WGS) entry which is preliminary data.</text>
</comment>
<dbReference type="AlphaFoldDB" id="A0A0G0W631"/>
<keyword evidence="3 5" id="KW-0238">DNA-binding</keyword>
<proteinExistence type="inferred from homology"/>
<dbReference type="Pfam" id="PF00589">
    <property type="entry name" value="Phage_integrase"/>
    <property type="match status" value="1"/>
</dbReference>
<dbReference type="PROSITE" id="PS51898">
    <property type="entry name" value="TYR_RECOMBINASE"/>
    <property type="match status" value="1"/>
</dbReference>
<dbReference type="InterPro" id="IPR010998">
    <property type="entry name" value="Integrase_recombinase_N"/>
</dbReference>
<dbReference type="InterPro" id="IPR044068">
    <property type="entry name" value="CB"/>
</dbReference>
<dbReference type="SUPFAM" id="SSF56349">
    <property type="entry name" value="DNA breaking-rejoining enzymes"/>
    <property type="match status" value="1"/>
</dbReference>
<dbReference type="PANTHER" id="PTHR30349:SF41">
    <property type="entry name" value="INTEGRASE_RECOMBINASE PROTEIN MJ0367-RELATED"/>
    <property type="match status" value="1"/>
</dbReference>
<dbReference type="Gene3D" id="1.10.443.10">
    <property type="entry name" value="Intergrase catalytic core"/>
    <property type="match status" value="1"/>
</dbReference>
<keyword evidence="2" id="KW-0229">DNA integration</keyword>
<dbReference type="NCBIfam" id="NF040815">
    <property type="entry name" value="recomb_XerA_Arch"/>
    <property type="match status" value="1"/>
</dbReference>
<comment type="similarity">
    <text evidence="1">Belongs to the 'phage' integrase family.</text>
</comment>
<dbReference type="InterPro" id="IPR011010">
    <property type="entry name" value="DNA_brk_join_enz"/>
</dbReference>
<evidence type="ECO:0000313" key="8">
    <source>
        <dbReference type="EMBL" id="KKR79665.1"/>
    </source>
</evidence>
<evidence type="ECO:0000256" key="1">
    <source>
        <dbReference type="ARBA" id="ARBA00008857"/>
    </source>
</evidence>
<name>A0A0G0W631_9BACT</name>
<dbReference type="InterPro" id="IPR004107">
    <property type="entry name" value="Integrase_SAM-like_N"/>
</dbReference>
<accession>A0A0G0W631</accession>
<evidence type="ECO:0000256" key="3">
    <source>
        <dbReference type="ARBA" id="ARBA00023125"/>
    </source>
</evidence>
<dbReference type="Gene3D" id="1.10.150.130">
    <property type="match status" value="1"/>
</dbReference>
<protein>
    <submittedName>
        <fullName evidence="8">Tyrosine recombinase XerC</fullName>
    </submittedName>
</protein>
<evidence type="ECO:0000256" key="2">
    <source>
        <dbReference type="ARBA" id="ARBA00022908"/>
    </source>
</evidence>
<feature type="domain" description="Core-binding (CB)" evidence="7">
    <location>
        <begin position="2"/>
        <end position="95"/>
    </location>
</feature>
<keyword evidence="4" id="KW-0233">DNA recombination</keyword>
<dbReference type="GO" id="GO:0006310">
    <property type="term" value="P:DNA recombination"/>
    <property type="evidence" value="ECO:0007669"/>
    <property type="project" value="UniProtKB-KW"/>
</dbReference>
<evidence type="ECO:0000256" key="4">
    <source>
        <dbReference type="ARBA" id="ARBA00023172"/>
    </source>
</evidence>
<sequence length="304" mass="35099">MASLKQLKTQFLEYIEIERGRSLKTVENYDRYLTRFLDFIKKDKPEDITDGVVREFRLWLNRQATSQDKNNTDTLSKKTQNYYLIAIRAFLKYLARQEIKTLPAERIELAKVNERSLDLITQAELKRLLDVKTGTDLKGIRNKAILELLFSTGLRVSELCSLKRDIDLASDELSIRGKGGKVRVVFISEDAKKYVKDYLKMRKDMKDALFVHADNEVTGKESDGLTRRTIERIVKQQAIKAGISKRVTPHTMRHLFATDLLGNGADIRSVQALLGHSSIITTQIYTHVTDKHLHDIHKKFHNKK</sequence>
<dbReference type="GO" id="GO:0015074">
    <property type="term" value="P:DNA integration"/>
    <property type="evidence" value="ECO:0007669"/>
    <property type="project" value="UniProtKB-KW"/>
</dbReference>
<evidence type="ECO:0000259" key="6">
    <source>
        <dbReference type="PROSITE" id="PS51898"/>
    </source>
</evidence>
<dbReference type="PROSITE" id="PS51900">
    <property type="entry name" value="CB"/>
    <property type="match status" value="1"/>
</dbReference>
<dbReference type="CDD" id="cd00798">
    <property type="entry name" value="INT_XerDC_C"/>
    <property type="match status" value="1"/>
</dbReference>